<comment type="caution">
    <text evidence="2">The sequence shown here is derived from an EMBL/GenBank/DDBJ whole genome shotgun (WGS) entry which is preliminary data.</text>
</comment>
<evidence type="ECO:0000256" key="1">
    <source>
        <dbReference type="SAM" id="MobiDB-lite"/>
    </source>
</evidence>
<gene>
    <name evidence="2" type="ORF">A3J61_01585</name>
</gene>
<name>A0A1F6VR45_9BACT</name>
<evidence type="ECO:0000313" key="2">
    <source>
        <dbReference type="EMBL" id="OGI72049.1"/>
    </source>
</evidence>
<dbReference type="STRING" id="1801752.A3J61_01585"/>
<dbReference type="EMBL" id="MFUC01000013">
    <property type="protein sequence ID" value="OGI72049.1"/>
    <property type="molecule type" value="Genomic_DNA"/>
</dbReference>
<reference evidence="2 3" key="1">
    <citation type="journal article" date="2016" name="Nat. Commun.">
        <title>Thousands of microbial genomes shed light on interconnected biogeochemical processes in an aquifer system.</title>
        <authorList>
            <person name="Anantharaman K."/>
            <person name="Brown C.T."/>
            <person name="Hug L.A."/>
            <person name="Sharon I."/>
            <person name="Castelle C.J."/>
            <person name="Probst A.J."/>
            <person name="Thomas B.C."/>
            <person name="Singh A."/>
            <person name="Wilkins M.J."/>
            <person name="Karaoz U."/>
            <person name="Brodie E.L."/>
            <person name="Williams K.H."/>
            <person name="Hubbard S.S."/>
            <person name="Banfield J.F."/>
        </authorList>
    </citation>
    <scope>NUCLEOTIDE SEQUENCE [LARGE SCALE GENOMIC DNA]</scope>
</reference>
<organism evidence="2 3">
    <name type="scientific">Candidatus Nomurabacteria bacterium RIFCSPHIGHO2_02_FULL_38_15</name>
    <dbReference type="NCBI Taxonomy" id="1801752"/>
    <lineage>
        <taxon>Bacteria</taxon>
        <taxon>Candidatus Nomuraibacteriota</taxon>
    </lineage>
</organism>
<evidence type="ECO:0000313" key="3">
    <source>
        <dbReference type="Proteomes" id="UP000179686"/>
    </source>
</evidence>
<sequence length="87" mass="9999">MYLRKKNMKTRKNQASSQPLKQQSVTQDYPKFGDKVFGDEVFDRAPGVNGRYPGCLYADCTCCDSHEHTSCMMTQANKKDRGEPWPF</sequence>
<feature type="compositionally biased region" description="Basic residues" evidence="1">
    <location>
        <begin position="1"/>
        <end position="12"/>
    </location>
</feature>
<protein>
    <submittedName>
        <fullName evidence="2">Uncharacterized protein</fullName>
    </submittedName>
</protein>
<dbReference type="Proteomes" id="UP000179686">
    <property type="component" value="Unassembled WGS sequence"/>
</dbReference>
<accession>A0A1F6VR45</accession>
<proteinExistence type="predicted"/>
<feature type="compositionally biased region" description="Polar residues" evidence="1">
    <location>
        <begin position="13"/>
        <end position="25"/>
    </location>
</feature>
<dbReference type="AlphaFoldDB" id="A0A1F6VR45"/>
<feature type="region of interest" description="Disordered" evidence="1">
    <location>
        <begin position="1"/>
        <end position="25"/>
    </location>
</feature>